<evidence type="ECO:0000313" key="7">
    <source>
        <dbReference type="Proteomes" id="UP000472265"/>
    </source>
</evidence>
<dbReference type="InterPro" id="IPR042452">
    <property type="entry name" value="ZPR1_Znf1/2"/>
</dbReference>
<dbReference type="PANTHER" id="PTHR10876:SF0">
    <property type="entry name" value="ZINC FINGER PROTEIN ZPR1"/>
    <property type="match status" value="1"/>
</dbReference>
<organism evidence="6 7">
    <name type="scientific">Sparus aurata</name>
    <name type="common">Gilthead sea bream</name>
    <dbReference type="NCBI Taxonomy" id="8175"/>
    <lineage>
        <taxon>Eukaryota</taxon>
        <taxon>Metazoa</taxon>
        <taxon>Chordata</taxon>
        <taxon>Craniata</taxon>
        <taxon>Vertebrata</taxon>
        <taxon>Euteleostomi</taxon>
        <taxon>Actinopterygii</taxon>
        <taxon>Neopterygii</taxon>
        <taxon>Teleostei</taxon>
        <taxon>Neoteleostei</taxon>
        <taxon>Acanthomorphata</taxon>
        <taxon>Eupercaria</taxon>
        <taxon>Spariformes</taxon>
        <taxon>Sparidae</taxon>
        <taxon>Sparus</taxon>
    </lineage>
</organism>
<evidence type="ECO:0000256" key="4">
    <source>
        <dbReference type="ARBA" id="ARBA00022833"/>
    </source>
</evidence>
<keyword evidence="7" id="KW-1185">Reference proteome</keyword>
<dbReference type="InterPro" id="IPR040141">
    <property type="entry name" value="ZPR1"/>
</dbReference>
<dbReference type="GO" id="GO:0005634">
    <property type="term" value="C:nucleus"/>
    <property type="evidence" value="ECO:0007669"/>
    <property type="project" value="TreeGrafter"/>
</dbReference>
<evidence type="ECO:0000313" key="6">
    <source>
        <dbReference type="Ensembl" id="ENSSAUP00010009019.1"/>
    </source>
</evidence>
<gene>
    <name evidence="6" type="primary">zpr1</name>
</gene>
<proteinExistence type="inferred from homology"/>
<reference evidence="6" key="2">
    <citation type="submission" date="2025-08" db="UniProtKB">
        <authorList>
            <consortium name="Ensembl"/>
        </authorList>
    </citation>
    <scope>IDENTIFICATION</scope>
</reference>
<protein>
    <recommendedName>
        <fullName evidence="5">Zinc finger ZPR1-type domain-containing protein</fullName>
    </recommendedName>
</protein>
<reference evidence="6" key="3">
    <citation type="submission" date="2025-09" db="UniProtKB">
        <authorList>
            <consortium name="Ensembl"/>
        </authorList>
    </citation>
    <scope>IDENTIFICATION</scope>
</reference>
<dbReference type="GO" id="GO:0008270">
    <property type="term" value="F:zinc ion binding"/>
    <property type="evidence" value="ECO:0007669"/>
    <property type="project" value="UniProtKB-KW"/>
</dbReference>
<dbReference type="Pfam" id="PF03367">
    <property type="entry name" value="Zn_ribbon_ZPR1"/>
    <property type="match status" value="1"/>
</dbReference>
<evidence type="ECO:0000256" key="3">
    <source>
        <dbReference type="ARBA" id="ARBA00022771"/>
    </source>
</evidence>
<evidence type="ECO:0000256" key="1">
    <source>
        <dbReference type="ARBA" id="ARBA00008354"/>
    </source>
</evidence>
<comment type="similarity">
    <text evidence="1">Belongs to the ZPR1 family.</text>
</comment>
<keyword evidence="3" id="KW-0863">Zinc-finger</keyword>
<dbReference type="Proteomes" id="UP000472265">
    <property type="component" value="Chromosome 6"/>
</dbReference>
<dbReference type="Gene3D" id="2.20.25.420">
    <property type="entry name" value="ZPR1, zinc finger domain"/>
    <property type="match status" value="1"/>
</dbReference>
<dbReference type="SMART" id="SM00709">
    <property type="entry name" value="Zpr1"/>
    <property type="match status" value="1"/>
</dbReference>
<accession>A0A671U890</accession>
<evidence type="ECO:0000256" key="2">
    <source>
        <dbReference type="ARBA" id="ARBA00022723"/>
    </source>
</evidence>
<dbReference type="OMA" id="ANCGWAN"/>
<dbReference type="PANTHER" id="PTHR10876">
    <property type="entry name" value="ZINC FINGER PROTEIN ZPR1"/>
    <property type="match status" value="1"/>
</dbReference>
<dbReference type="InterPro" id="IPR042451">
    <property type="entry name" value="ZPR1_A/B_dom"/>
</dbReference>
<dbReference type="Ensembl" id="ENSSAUT00010009631.1">
    <property type="protein sequence ID" value="ENSSAUP00010009019.1"/>
    <property type="gene ID" value="ENSSAUG00010004472.1"/>
</dbReference>
<dbReference type="FunFam" id="2.20.25.420:FF:000001">
    <property type="entry name" value="Zinc finger protein ZPR1"/>
    <property type="match status" value="1"/>
</dbReference>
<name>A0A671U890_SPAAU</name>
<reference evidence="6" key="1">
    <citation type="submission" date="2021-04" db="EMBL/GenBank/DDBJ databases">
        <authorList>
            <consortium name="Wellcome Sanger Institute Data Sharing"/>
        </authorList>
    </citation>
    <scope>NUCLEOTIDE SEQUENCE [LARGE SCALE GENOMIC DNA]</scope>
</reference>
<evidence type="ECO:0000259" key="5">
    <source>
        <dbReference type="SMART" id="SM00709"/>
    </source>
</evidence>
<feature type="domain" description="Zinc finger ZPR1-type" evidence="5">
    <location>
        <begin position="32"/>
        <end position="124"/>
    </location>
</feature>
<dbReference type="Gene3D" id="2.60.120.1040">
    <property type="entry name" value="ZPR1, A/B domain"/>
    <property type="match status" value="1"/>
</dbReference>
<dbReference type="AlphaFoldDB" id="A0A671U890"/>
<keyword evidence="4" id="KW-0862">Zinc</keyword>
<keyword evidence="2" id="KW-0479">Metal-binding</keyword>
<dbReference type="InParanoid" id="A0A671U890"/>
<sequence>MSVISEDSVRGGSLFRDLSADNDDWEPTEIESLCMNCYKNGTTRLLLTKIPFFKEIIVSSFSCPHCCWSNTEIQSAGRIQDQGICYTLKNVYAPEEDPEITTEKYTRTFEQNEDLGLNDMKTEGYGEEK</sequence>
<dbReference type="GeneTree" id="ENSGT00390000005306"/>
<dbReference type="InterPro" id="IPR004457">
    <property type="entry name" value="Znf_ZPR1"/>
</dbReference>